<dbReference type="GO" id="GO:0004623">
    <property type="term" value="F:phospholipase A2 activity"/>
    <property type="evidence" value="ECO:0007669"/>
    <property type="project" value="InterPro"/>
</dbReference>
<organism evidence="1">
    <name type="scientific">Achromobacter sp. HNDS-1</name>
    <dbReference type="NCBI Taxonomy" id="3151598"/>
    <lineage>
        <taxon>Bacteria</taxon>
        <taxon>Pseudomonadati</taxon>
        <taxon>Pseudomonadota</taxon>
        <taxon>Betaproteobacteria</taxon>
        <taxon>Burkholderiales</taxon>
        <taxon>Alcaligenaceae</taxon>
        <taxon>Achromobacter</taxon>
    </lineage>
</organism>
<dbReference type="InterPro" id="IPR036444">
    <property type="entry name" value="PLipase_A2_dom_sf"/>
</dbReference>
<evidence type="ECO:0000313" key="1">
    <source>
        <dbReference type="EMBL" id="XBO98609.1"/>
    </source>
</evidence>
<dbReference type="EMBL" id="CP157584">
    <property type="protein sequence ID" value="XBO98609.1"/>
    <property type="molecule type" value="Genomic_DNA"/>
</dbReference>
<dbReference type="GO" id="GO:0050482">
    <property type="term" value="P:arachidonate secretion"/>
    <property type="evidence" value="ECO:0007669"/>
    <property type="project" value="InterPro"/>
</dbReference>
<gene>
    <name evidence="1" type="ORF">ABFG95_27695</name>
</gene>
<accession>A0AAU7L9T0</accession>
<name>A0AAU7L9T0_9BURK</name>
<reference evidence="1" key="1">
    <citation type="submission" date="2024-05" db="EMBL/GenBank/DDBJ databases">
        <title>Transcriptome analysis of the degradation process of organic nitrogen by two heterotrophic nitrifying and aerobic denitrifying bacteria, Achromobacter sp. HNDS-1 and Enterobacter sp. HNDS-6.</title>
        <authorList>
            <person name="Huang Y."/>
        </authorList>
    </citation>
    <scope>NUCLEOTIDE SEQUENCE</scope>
    <source>
        <strain evidence="1">HNDS-1</strain>
    </source>
</reference>
<dbReference type="GO" id="GO:0006644">
    <property type="term" value="P:phospholipid metabolic process"/>
    <property type="evidence" value="ECO:0007669"/>
    <property type="project" value="InterPro"/>
</dbReference>
<proteinExistence type="predicted"/>
<sequence>MASEYGDIRLLNPHWDELASLVPIYGNWCGPDWSAGQRGGELSRDELVRGAVFKRPGVDGTTRESPLDAMCKDHDLAYFDAKGQPDEAMQKLKADIALMARLSQLDQQSLPEVEQTYSKLMAFAFAEKIWNFDLPALGYQLVKRAFGDLMASVEMGFGGIDSLIYTDQFGTTMSGSSYHGNVMGLDREGHVESMSYVLFTLTIAGSNRQGASITYYKDAYPAIHSITSLHDGAVIAGSETITTTLDDGSVFVQVGASAPVTIPPWSAGALPPPEFTEKMPPASAGSIATWFGDEWPIFPGDFGLVDGPDFPTERMEPSGDASTPRYFAEVVEPEGPGDLMGLPSPSIVVEGNPADEWINPKWDSFDCDRPDLDKYMSYFCDSLL</sequence>
<dbReference type="RefSeq" id="WP_348995164.1">
    <property type="nucleotide sequence ID" value="NZ_CP157584.1"/>
</dbReference>
<dbReference type="KEGG" id="achh:ABFG95_27695"/>
<dbReference type="Gene3D" id="1.20.90.10">
    <property type="entry name" value="Phospholipase A2 domain"/>
    <property type="match status" value="1"/>
</dbReference>
<protein>
    <submittedName>
        <fullName evidence="1">Uncharacterized protein</fullName>
    </submittedName>
</protein>
<dbReference type="AlphaFoldDB" id="A0AAU7L9T0"/>